<evidence type="ECO:0000256" key="4">
    <source>
        <dbReference type="SAM" id="Coils"/>
    </source>
</evidence>
<dbReference type="GO" id="GO:0034975">
    <property type="term" value="P:protein folding in endoplasmic reticulum"/>
    <property type="evidence" value="ECO:0007669"/>
    <property type="project" value="TreeGrafter"/>
</dbReference>
<feature type="compositionally biased region" description="Low complexity" evidence="5">
    <location>
        <begin position="400"/>
        <end position="414"/>
    </location>
</feature>
<feature type="coiled-coil region" evidence="4">
    <location>
        <begin position="351"/>
        <end position="391"/>
    </location>
</feature>
<keyword evidence="4" id="KW-0175">Coiled coil</keyword>
<feature type="region of interest" description="Disordered" evidence="5">
    <location>
        <begin position="203"/>
        <end position="270"/>
    </location>
</feature>
<reference evidence="7 8" key="1">
    <citation type="journal article" date="2009" name="Science">
        <title>Green evolution and dynamic adaptations revealed by genomes of the marine picoeukaryotes Micromonas.</title>
        <authorList>
            <person name="Worden A.Z."/>
            <person name="Lee J.H."/>
            <person name="Mock T."/>
            <person name="Rouze P."/>
            <person name="Simmons M.P."/>
            <person name="Aerts A.L."/>
            <person name="Allen A.E."/>
            <person name="Cuvelier M.L."/>
            <person name="Derelle E."/>
            <person name="Everett M.V."/>
            <person name="Foulon E."/>
            <person name="Grimwood J."/>
            <person name="Gundlach H."/>
            <person name="Henrissat B."/>
            <person name="Napoli C."/>
            <person name="McDonald S.M."/>
            <person name="Parker M.S."/>
            <person name="Rombauts S."/>
            <person name="Salamov A."/>
            <person name="Von Dassow P."/>
            <person name="Badger J.H."/>
            <person name="Coutinho P.M."/>
            <person name="Demir E."/>
            <person name="Dubchak I."/>
            <person name="Gentemann C."/>
            <person name="Eikrem W."/>
            <person name="Gready J.E."/>
            <person name="John U."/>
            <person name="Lanier W."/>
            <person name="Lindquist E.A."/>
            <person name="Lucas S."/>
            <person name="Mayer K.F."/>
            <person name="Moreau H."/>
            <person name="Not F."/>
            <person name="Otillar R."/>
            <person name="Panaud O."/>
            <person name="Pangilinan J."/>
            <person name="Paulsen I."/>
            <person name="Piegu B."/>
            <person name="Poliakov A."/>
            <person name="Robbens S."/>
            <person name="Schmutz J."/>
            <person name="Toulza E."/>
            <person name="Wyss T."/>
            <person name="Zelensky A."/>
            <person name="Zhou K."/>
            <person name="Armbrust E.V."/>
            <person name="Bhattacharya D."/>
            <person name="Goodenough U.W."/>
            <person name="Van de Peer Y."/>
            <person name="Grigoriev I.V."/>
        </authorList>
    </citation>
    <scope>NUCLEOTIDE SEQUENCE [LARGE SCALE GENOMIC DNA]</scope>
    <source>
        <strain evidence="7 8">CCMP1545</strain>
    </source>
</reference>
<organism evidence="8">
    <name type="scientific">Micromonas pusilla (strain CCMP1545)</name>
    <name type="common">Picoplanktonic green alga</name>
    <dbReference type="NCBI Taxonomy" id="564608"/>
    <lineage>
        <taxon>Eukaryota</taxon>
        <taxon>Viridiplantae</taxon>
        <taxon>Chlorophyta</taxon>
        <taxon>Mamiellophyceae</taxon>
        <taxon>Mamiellales</taxon>
        <taxon>Mamiellaceae</taxon>
        <taxon>Micromonas</taxon>
    </lineage>
</organism>
<evidence type="ECO:0000313" key="7">
    <source>
        <dbReference type="EMBL" id="EEH54456.1"/>
    </source>
</evidence>
<dbReference type="Gene3D" id="1.10.287.110">
    <property type="entry name" value="DnaJ domain"/>
    <property type="match status" value="1"/>
</dbReference>
<dbReference type="eggNOG" id="KOG0718">
    <property type="taxonomic scope" value="Eukaryota"/>
</dbReference>
<dbReference type="PANTHER" id="PTHR44140">
    <property type="entry name" value="LD25575P"/>
    <property type="match status" value="1"/>
</dbReference>
<feature type="compositionally biased region" description="Basic residues" evidence="5">
    <location>
        <begin position="227"/>
        <end position="237"/>
    </location>
</feature>
<comment type="subcellular location">
    <subcellularLocation>
        <location evidence="1">Endoplasmic reticulum</location>
    </subcellularLocation>
</comment>
<keyword evidence="8" id="KW-1185">Reference proteome</keyword>
<dbReference type="PRINTS" id="PR00625">
    <property type="entry name" value="JDOMAIN"/>
</dbReference>
<keyword evidence="3" id="KW-0256">Endoplasmic reticulum</keyword>
<feature type="compositionally biased region" description="Basic and acidic residues" evidence="5">
    <location>
        <begin position="203"/>
        <end position="217"/>
    </location>
</feature>
<keyword evidence="2" id="KW-0732">Signal</keyword>
<dbReference type="InterPro" id="IPR001623">
    <property type="entry name" value="DnaJ_domain"/>
</dbReference>
<dbReference type="PROSITE" id="PS50076">
    <property type="entry name" value="DNAJ_2"/>
    <property type="match status" value="1"/>
</dbReference>
<dbReference type="Proteomes" id="UP000001876">
    <property type="component" value="Unassembled WGS sequence"/>
</dbReference>
<dbReference type="CDD" id="cd06257">
    <property type="entry name" value="DnaJ"/>
    <property type="match status" value="1"/>
</dbReference>
<dbReference type="PANTHER" id="PTHR44140:SF2">
    <property type="entry name" value="LD25575P"/>
    <property type="match status" value="1"/>
</dbReference>
<evidence type="ECO:0000256" key="5">
    <source>
        <dbReference type="SAM" id="MobiDB-lite"/>
    </source>
</evidence>
<dbReference type="STRING" id="564608.C1N1I4"/>
<evidence type="ECO:0000313" key="8">
    <source>
        <dbReference type="Proteomes" id="UP000001876"/>
    </source>
</evidence>
<dbReference type="KEGG" id="mpp:MICPUCDRAFT_48322"/>
<evidence type="ECO:0000256" key="3">
    <source>
        <dbReference type="ARBA" id="ARBA00022824"/>
    </source>
</evidence>
<feature type="domain" description="J" evidence="6">
    <location>
        <begin position="11"/>
        <end position="81"/>
    </location>
</feature>
<dbReference type="AlphaFoldDB" id="C1N1I4"/>
<feature type="region of interest" description="Disordered" evidence="5">
    <location>
        <begin position="392"/>
        <end position="418"/>
    </location>
</feature>
<evidence type="ECO:0000256" key="1">
    <source>
        <dbReference type="ARBA" id="ARBA00004240"/>
    </source>
</evidence>
<protein>
    <submittedName>
        <fullName evidence="7">Predicted protein</fullName>
    </submittedName>
</protein>
<evidence type="ECO:0000256" key="2">
    <source>
        <dbReference type="ARBA" id="ARBA00022729"/>
    </source>
</evidence>
<dbReference type="GeneID" id="9687005"/>
<dbReference type="GO" id="GO:0051087">
    <property type="term" value="F:protein-folding chaperone binding"/>
    <property type="evidence" value="ECO:0007669"/>
    <property type="project" value="TreeGrafter"/>
</dbReference>
<evidence type="ECO:0000259" key="6">
    <source>
        <dbReference type="PROSITE" id="PS50076"/>
    </source>
</evidence>
<feature type="compositionally biased region" description="Basic and acidic residues" evidence="5">
    <location>
        <begin position="248"/>
        <end position="270"/>
    </location>
</feature>
<dbReference type="InterPro" id="IPR051727">
    <property type="entry name" value="DnaJ_C3_Co-chaperones"/>
</dbReference>
<dbReference type="RefSeq" id="XP_003061826.1">
    <property type="nucleotide sequence ID" value="XM_003061780.1"/>
</dbReference>
<dbReference type="SUPFAM" id="SSF46565">
    <property type="entry name" value="Chaperone J-domain"/>
    <property type="match status" value="1"/>
</dbReference>
<proteinExistence type="predicted"/>
<dbReference type="GO" id="GO:0005783">
    <property type="term" value="C:endoplasmic reticulum"/>
    <property type="evidence" value="ECO:0007669"/>
    <property type="project" value="UniProtKB-SubCell"/>
</dbReference>
<dbReference type="Pfam" id="PF00226">
    <property type="entry name" value="DnaJ"/>
    <property type="match status" value="1"/>
</dbReference>
<dbReference type="GO" id="GO:0051787">
    <property type="term" value="F:misfolded protein binding"/>
    <property type="evidence" value="ECO:0007669"/>
    <property type="project" value="TreeGrafter"/>
</dbReference>
<dbReference type="InterPro" id="IPR036869">
    <property type="entry name" value="J_dom_sf"/>
</dbReference>
<accession>C1N1I4</accession>
<sequence>MSDAVRWVRTDYYGALNVSKSANATEIKSKYRRLALQYHPDKLGHLTKSQQKSAEKIFKVIAEGKEVLTDPERRAEYDDTIAMLPSFARPKWGKKSVFDAEHVKVSVASVLTGFATFAVIFASVNQRANQASDRGSIVRSQYYRQRFKAAQKADKKRWGKEPPEAYFETFMKEEGVVFVEGWKHTVIGKLIAAMDPRRLWKRKENGPEEEASRREEAAAAAAAAAAAKRKGGKKGGHGHGGGGAPKMDATRRANKEREQREAASAQRAREDAAEAEIARARAAARRASRVARFVASFDREGVVAGEVAEVEVDRRADDAEDVLLRGYLIEAGFPEAPKEIAAAVEEEAHFAEKFDAACERAAREMRAARAKEQEEADLKALETAADEALRVEGEDGGGSAAKAAAEAAAAAYDPSADEDVLAAERAKAEKKEAAKREAAARAAVAKAANKAAKEAAKK</sequence>
<dbReference type="OrthoDB" id="10250354at2759"/>
<dbReference type="SMART" id="SM00271">
    <property type="entry name" value="DnaJ"/>
    <property type="match status" value="1"/>
</dbReference>
<gene>
    <name evidence="7" type="ORF">MICPUCDRAFT_48322</name>
</gene>
<dbReference type="EMBL" id="GG663744">
    <property type="protein sequence ID" value="EEH54456.1"/>
    <property type="molecule type" value="Genomic_DNA"/>
</dbReference>
<name>C1N1I4_MICPC</name>